<dbReference type="AlphaFoldDB" id="A0A6A3ZD89"/>
<protein>
    <submittedName>
        <fullName evidence="2">Uncharacterized protein</fullName>
    </submittedName>
</protein>
<accession>A0A6A3ZD89</accession>
<feature type="compositionally biased region" description="Acidic residues" evidence="1">
    <location>
        <begin position="42"/>
        <end position="62"/>
    </location>
</feature>
<feature type="region of interest" description="Disordered" evidence="1">
    <location>
        <begin position="17"/>
        <end position="92"/>
    </location>
</feature>
<evidence type="ECO:0000313" key="2">
    <source>
        <dbReference type="EMBL" id="KAE9232362.1"/>
    </source>
</evidence>
<organism evidence="2 3">
    <name type="scientific">Phytophthora fragariae</name>
    <dbReference type="NCBI Taxonomy" id="53985"/>
    <lineage>
        <taxon>Eukaryota</taxon>
        <taxon>Sar</taxon>
        <taxon>Stramenopiles</taxon>
        <taxon>Oomycota</taxon>
        <taxon>Peronosporomycetes</taxon>
        <taxon>Peronosporales</taxon>
        <taxon>Peronosporaceae</taxon>
        <taxon>Phytophthora</taxon>
    </lineage>
</organism>
<evidence type="ECO:0000313" key="3">
    <source>
        <dbReference type="Proteomes" id="UP000440367"/>
    </source>
</evidence>
<proteinExistence type="predicted"/>
<feature type="compositionally biased region" description="Low complexity" evidence="1">
    <location>
        <begin position="67"/>
        <end position="82"/>
    </location>
</feature>
<gene>
    <name evidence="2" type="ORF">PF002_g12407</name>
</gene>
<evidence type="ECO:0000256" key="1">
    <source>
        <dbReference type="SAM" id="MobiDB-lite"/>
    </source>
</evidence>
<reference evidence="2 3" key="1">
    <citation type="submission" date="2018-08" db="EMBL/GenBank/DDBJ databases">
        <title>Genomic investigation of the strawberry pathogen Phytophthora fragariae indicates pathogenicity is determined by transcriptional variation in three key races.</title>
        <authorList>
            <person name="Adams T.M."/>
            <person name="Armitage A.D."/>
            <person name="Sobczyk M.K."/>
            <person name="Bates H.J."/>
            <person name="Dunwell J.M."/>
            <person name="Nellist C.F."/>
            <person name="Harrison R.J."/>
        </authorList>
    </citation>
    <scope>NUCLEOTIDE SEQUENCE [LARGE SCALE GENOMIC DNA]</scope>
    <source>
        <strain evidence="2 3">BC-1</strain>
    </source>
</reference>
<dbReference type="Proteomes" id="UP000440367">
    <property type="component" value="Unassembled WGS sequence"/>
</dbReference>
<feature type="compositionally biased region" description="Basic and acidic residues" evidence="1">
    <location>
        <begin position="20"/>
        <end position="34"/>
    </location>
</feature>
<comment type="caution">
    <text evidence="2">The sequence shown here is derived from an EMBL/GenBank/DDBJ whole genome shotgun (WGS) entry which is preliminary data.</text>
</comment>
<name>A0A6A3ZD89_9STRA</name>
<dbReference type="EMBL" id="QXGD01000598">
    <property type="protein sequence ID" value="KAE9232362.1"/>
    <property type="molecule type" value="Genomic_DNA"/>
</dbReference>
<sequence length="92" mass="10153">MGVLFLLDQTKTTSEFVDADPTKSVKQQGREDQHLLPTLLNEESESEDDDGDEDTTVDDSSADSDARNASPSSFANSNPYSYEGSEEHKFEC</sequence>